<protein>
    <submittedName>
        <fullName evidence="2">Uncharacterized protein</fullName>
    </submittedName>
</protein>
<comment type="caution">
    <text evidence="2">The sequence shown here is derived from an EMBL/GenBank/DDBJ whole genome shotgun (WGS) entry which is preliminary data.</text>
</comment>
<name>A0A9P5NEI8_GYMJU</name>
<sequence>MLSAAKTTKDTLDMASSQMGNGNSPTTSGLAVAAVGGAPLAKEASLPHTNGDCSRPNLNPVASRASTSDDFGGCNIIRGEDVHKDLHTRKSLSDMEHDGLGNASTSGMGTNAHMGTIDQRNGIGNGNSTGHPQDGDAEGTSLSMSEEEMPAMARQGTPSDVTLKLITIKDTEKSSPTKSSRHLDIDKPISFMTPCVPLPNEYVQDRNLMPVQPNDTTKSSNEIVEEPRAKVSPDDLQPGDQVVERVKRIHQGGLAPGPNGQPISAPGKTLLTIVSAQGTKYSLSDKNLAPGQQIIETVETIHEGFALPETPSISKRRWSWLGPLASPVATRKERVAQLLVHPAAKRPSVAQKMAVMSISVRRMRGASLVSWTIFWVGTLKSKRRTKRGKRRESKVKRLARLRRSNSLKRRWHPKKKAVGLTRSLIRSQDKMTRRKCLLVKPKGIVLYTLIFCWSFRFV</sequence>
<keyword evidence="3" id="KW-1185">Reference proteome</keyword>
<evidence type="ECO:0000313" key="3">
    <source>
        <dbReference type="Proteomes" id="UP000724874"/>
    </source>
</evidence>
<reference evidence="2" key="1">
    <citation type="submission" date="2020-11" db="EMBL/GenBank/DDBJ databases">
        <authorList>
            <consortium name="DOE Joint Genome Institute"/>
            <person name="Ahrendt S."/>
            <person name="Riley R."/>
            <person name="Andreopoulos W."/>
            <person name="LaButti K."/>
            <person name="Pangilinan J."/>
            <person name="Ruiz-duenas F.J."/>
            <person name="Barrasa J.M."/>
            <person name="Sanchez-Garcia M."/>
            <person name="Camarero S."/>
            <person name="Miyauchi S."/>
            <person name="Serrano A."/>
            <person name="Linde D."/>
            <person name="Babiker R."/>
            <person name="Drula E."/>
            <person name="Ayuso-Fernandez I."/>
            <person name="Pacheco R."/>
            <person name="Padilla G."/>
            <person name="Ferreira P."/>
            <person name="Barriuso J."/>
            <person name="Kellner H."/>
            <person name="Castanera R."/>
            <person name="Alfaro M."/>
            <person name="Ramirez L."/>
            <person name="Pisabarro A.G."/>
            <person name="Kuo A."/>
            <person name="Tritt A."/>
            <person name="Lipzen A."/>
            <person name="He G."/>
            <person name="Yan M."/>
            <person name="Ng V."/>
            <person name="Cullen D."/>
            <person name="Martin F."/>
            <person name="Rosso M.-N."/>
            <person name="Henrissat B."/>
            <person name="Hibbett D."/>
            <person name="Martinez A.T."/>
            <person name="Grigoriev I.V."/>
        </authorList>
    </citation>
    <scope>NUCLEOTIDE SEQUENCE</scope>
    <source>
        <strain evidence="2">AH 44721</strain>
    </source>
</reference>
<accession>A0A9P5NEI8</accession>
<dbReference type="OrthoDB" id="10682430at2759"/>
<feature type="compositionally biased region" description="Polar residues" evidence="1">
    <location>
        <begin position="14"/>
        <end position="24"/>
    </location>
</feature>
<dbReference type="Proteomes" id="UP000724874">
    <property type="component" value="Unassembled WGS sequence"/>
</dbReference>
<evidence type="ECO:0000256" key="1">
    <source>
        <dbReference type="SAM" id="MobiDB-lite"/>
    </source>
</evidence>
<proteinExistence type="predicted"/>
<dbReference type="EMBL" id="JADNYJ010000100">
    <property type="protein sequence ID" value="KAF8885693.1"/>
    <property type="molecule type" value="Genomic_DNA"/>
</dbReference>
<feature type="region of interest" description="Disordered" evidence="1">
    <location>
        <begin position="1"/>
        <end position="24"/>
    </location>
</feature>
<feature type="region of interest" description="Disordered" evidence="1">
    <location>
        <begin position="115"/>
        <end position="145"/>
    </location>
</feature>
<gene>
    <name evidence="2" type="ORF">CPB84DRAFT_126856</name>
</gene>
<organism evidence="2 3">
    <name type="scientific">Gymnopilus junonius</name>
    <name type="common">Spectacular rustgill mushroom</name>
    <name type="synonym">Gymnopilus spectabilis subsp. junonius</name>
    <dbReference type="NCBI Taxonomy" id="109634"/>
    <lineage>
        <taxon>Eukaryota</taxon>
        <taxon>Fungi</taxon>
        <taxon>Dikarya</taxon>
        <taxon>Basidiomycota</taxon>
        <taxon>Agaricomycotina</taxon>
        <taxon>Agaricomycetes</taxon>
        <taxon>Agaricomycetidae</taxon>
        <taxon>Agaricales</taxon>
        <taxon>Agaricineae</taxon>
        <taxon>Hymenogastraceae</taxon>
        <taxon>Gymnopilus</taxon>
    </lineage>
</organism>
<evidence type="ECO:0000313" key="2">
    <source>
        <dbReference type="EMBL" id="KAF8885693.1"/>
    </source>
</evidence>
<dbReference type="AlphaFoldDB" id="A0A9P5NEI8"/>